<reference evidence="4 5" key="1">
    <citation type="submission" date="2012-01" db="EMBL/GenBank/DDBJ databases">
        <title>Improved High-Quality Draft sequence of Metallosphaera yellowstonensis MK1.</title>
        <authorList>
            <consortium name="US DOE Joint Genome Institute"/>
            <person name="Lucas S."/>
            <person name="Han J."/>
            <person name="Cheng J.-F."/>
            <person name="Goodwin L."/>
            <person name="Pitluck S."/>
            <person name="Peters L."/>
            <person name="Teshima H."/>
            <person name="Detter J.C."/>
            <person name="Han C."/>
            <person name="Tapia R."/>
            <person name="Land M."/>
            <person name="Hauser L."/>
            <person name="Kyrpides N."/>
            <person name="Kozubal M."/>
            <person name="Macur R.E."/>
            <person name="Jay Z."/>
            <person name="Inskeep W."/>
            <person name="Woyke T."/>
        </authorList>
    </citation>
    <scope>NUCLEOTIDE SEQUENCE [LARGE SCALE GENOMIC DNA]</scope>
    <source>
        <strain evidence="4 5">MK1</strain>
    </source>
</reference>
<dbReference type="eggNOG" id="arCOG04150">
    <property type="taxonomic scope" value="Archaea"/>
</dbReference>
<proteinExistence type="predicted"/>
<dbReference type="GO" id="GO:0003723">
    <property type="term" value="F:RNA binding"/>
    <property type="evidence" value="ECO:0007669"/>
    <property type="project" value="UniProtKB-UniRule"/>
</dbReference>
<evidence type="ECO:0000313" key="5">
    <source>
        <dbReference type="Proteomes" id="UP000003980"/>
    </source>
</evidence>
<name>H2C350_9CREN</name>
<dbReference type="InterPro" id="IPR055211">
    <property type="entry name" value="KH_PNO1_2nd"/>
</dbReference>
<feature type="domain" description="K Homology" evidence="3">
    <location>
        <begin position="75"/>
        <end position="147"/>
    </location>
</feature>
<accession>H2C350</accession>
<keyword evidence="1 2" id="KW-0694">RNA-binding</keyword>
<dbReference type="PROSITE" id="PS50084">
    <property type="entry name" value="KH_TYPE_1"/>
    <property type="match status" value="1"/>
</dbReference>
<dbReference type="PANTHER" id="PTHR12826:SF13">
    <property type="entry name" value="RNA-BINDING PROTEIN PNO1"/>
    <property type="match status" value="1"/>
</dbReference>
<dbReference type="OrthoDB" id="7870at2157"/>
<dbReference type="InterPro" id="IPR004087">
    <property type="entry name" value="KH_dom"/>
</dbReference>
<keyword evidence="5" id="KW-1185">Reference proteome</keyword>
<dbReference type="EMBL" id="JH597761">
    <property type="protein sequence ID" value="EHP70671.1"/>
    <property type="molecule type" value="Genomic_DNA"/>
</dbReference>
<dbReference type="PANTHER" id="PTHR12826">
    <property type="entry name" value="RIBONUCLEASE Y"/>
    <property type="match status" value="1"/>
</dbReference>
<dbReference type="InterPro" id="IPR019964">
    <property type="entry name" value="KH_domain_protein_archaea"/>
</dbReference>
<dbReference type="AlphaFoldDB" id="H2C350"/>
<dbReference type="SMART" id="SM00322">
    <property type="entry name" value="KH"/>
    <property type="match status" value="1"/>
</dbReference>
<protein>
    <submittedName>
        <fullName evidence="4">Universal archaeal KH domain protein</fullName>
    </submittedName>
</protein>
<dbReference type="InterPro" id="IPR036612">
    <property type="entry name" value="KH_dom_type_1_sf"/>
</dbReference>
<dbReference type="NCBIfam" id="TIGR03665">
    <property type="entry name" value="arCOG04150"/>
    <property type="match status" value="1"/>
</dbReference>
<evidence type="ECO:0000313" key="4">
    <source>
        <dbReference type="EMBL" id="EHP70671.1"/>
    </source>
</evidence>
<dbReference type="HOGENOM" id="CLU_064992_3_1_2"/>
<evidence type="ECO:0000256" key="2">
    <source>
        <dbReference type="PROSITE-ProRule" id="PRU00117"/>
    </source>
</evidence>
<evidence type="ECO:0000259" key="3">
    <source>
        <dbReference type="SMART" id="SM00322"/>
    </source>
</evidence>
<gene>
    <name evidence="4" type="ORF">MetMK1DRAFT_00011740</name>
</gene>
<sequence length="182" mass="20792">MFVSVPDEKLEDVKRLIPRLKEISGVDVEYEPRGKNFIVDAKNVSPYEAMKVVSVIKAVGYGVPSEEALKLMGEDYILEVIDLKESLGSKESLIRVKGRIIGEDGKTKRIIQEYTGVRIHVGDHFVVMLGTYEQLPIARKAIELLIKGREHSTVYKYLNKAEEELMRYRLSKVRTGREKLIK</sequence>
<dbReference type="STRING" id="671065.MetMK1DRAFT_00011740"/>
<dbReference type="SUPFAM" id="SSF54791">
    <property type="entry name" value="Eukaryotic type KH-domain (KH-domain type I)"/>
    <property type="match status" value="1"/>
</dbReference>
<dbReference type="Gene3D" id="3.30.1370.10">
    <property type="entry name" value="K Homology domain, type 1"/>
    <property type="match status" value="2"/>
</dbReference>
<organism evidence="4 5">
    <name type="scientific">Metallosphaera yellowstonensis MK1</name>
    <dbReference type="NCBI Taxonomy" id="671065"/>
    <lineage>
        <taxon>Archaea</taxon>
        <taxon>Thermoproteota</taxon>
        <taxon>Thermoprotei</taxon>
        <taxon>Sulfolobales</taxon>
        <taxon>Sulfolobaceae</taxon>
        <taxon>Metallosphaera</taxon>
    </lineage>
</organism>
<evidence type="ECO:0000256" key="1">
    <source>
        <dbReference type="ARBA" id="ARBA00022884"/>
    </source>
</evidence>
<dbReference type="Pfam" id="PF22891">
    <property type="entry name" value="KH_PNO1_2nd"/>
    <property type="match status" value="1"/>
</dbReference>
<dbReference type="RefSeq" id="WP_009071459.1">
    <property type="nucleotide sequence ID" value="NZ_JH597761.1"/>
</dbReference>
<dbReference type="Proteomes" id="UP000003980">
    <property type="component" value="Unassembled WGS sequence"/>
</dbReference>